<keyword evidence="3" id="KW-1185">Reference proteome</keyword>
<sequence>MITADRDEVKQNLQNLKEELEKLKDTKEPDFCKGEKSPTVEEYLQQPNNQDIPIKHIGRSREHKVSRFYYKLRESLKGPFKKQTVRHRGLSPEEAQKDDILGVHPPQTTFTEETQQEAVQGGSDSLTHRFSRISRASRRSEESVLLSQQRSLSRYSSVIRYPSSVVEVYIGGDLFDNHSDFNRQFSFARPRSTNGSDDNYSMASLVIPGSQTVPIRRDSITAFNASSRRSSRLYGRLSRTLADIEQGSGSTSNEEGQPERPHTRETHSTSVYSLISDLTSGLRADRSIEPPMGDEGSAPCSSRTLNYISAFTNVSLEHHSQEALESSINADDEDEDDQGSYYSILQSPPHFYRDTSVPPHLHV</sequence>
<feature type="compositionally biased region" description="Basic and acidic residues" evidence="1">
    <location>
        <begin position="257"/>
        <end position="267"/>
    </location>
</feature>
<gene>
    <name evidence="2" type="ORF">OGATHE_006037</name>
</gene>
<accession>A0A9P8NTM6</accession>
<protein>
    <submittedName>
        <fullName evidence="2">Uncharacterized protein</fullName>
    </submittedName>
</protein>
<comment type="caution">
    <text evidence="2">The sequence shown here is derived from an EMBL/GenBank/DDBJ whole genome shotgun (WGS) entry which is preliminary data.</text>
</comment>
<proteinExistence type="predicted"/>
<organism evidence="2 3">
    <name type="scientific">Ogataea polymorpha</name>
    <dbReference type="NCBI Taxonomy" id="460523"/>
    <lineage>
        <taxon>Eukaryota</taxon>
        <taxon>Fungi</taxon>
        <taxon>Dikarya</taxon>
        <taxon>Ascomycota</taxon>
        <taxon>Saccharomycotina</taxon>
        <taxon>Pichiomycetes</taxon>
        <taxon>Pichiales</taxon>
        <taxon>Pichiaceae</taxon>
        <taxon>Ogataea</taxon>
    </lineage>
</organism>
<evidence type="ECO:0000256" key="1">
    <source>
        <dbReference type="SAM" id="MobiDB-lite"/>
    </source>
</evidence>
<feature type="region of interest" description="Disordered" evidence="1">
    <location>
        <begin position="239"/>
        <end position="270"/>
    </location>
</feature>
<dbReference type="AlphaFoldDB" id="A0A9P8NTM6"/>
<evidence type="ECO:0000313" key="3">
    <source>
        <dbReference type="Proteomes" id="UP000788993"/>
    </source>
</evidence>
<reference evidence="2" key="2">
    <citation type="submission" date="2021-01" db="EMBL/GenBank/DDBJ databases">
        <authorList>
            <person name="Schikora-Tamarit M.A."/>
        </authorList>
    </citation>
    <scope>NUCLEOTIDE SEQUENCE</scope>
    <source>
        <strain evidence="2">NCAIM Y.01608</strain>
    </source>
</reference>
<reference evidence="2" key="1">
    <citation type="journal article" date="2021" name="Open Biol.">
        <title>Shared evolutionary footprints suggest mitochondrial oxidative damage underlies multiple complex I losses in fungi.</title>
        <authorList>
            <person name="Schikora-Tamarit M.A."/>
            <person name="Marcet-Houben M."/>
            <person name="Nosek J."/>
            <person name="Gabaldon T."/>
        </authorList>
    </citation>
    <scope>NUCLEOTIDE SEQUENCE</scope>
    <source>
        <strain evidence="2">NCAIM Y.01608</strain>
    </source>
</reference>
<dbReference type="Proteomes" id="UP000788993">
    <property type="component" value="Unassembled WGS sequence"/>
</dbReference>
<evidence type="ECO:0000313" key="2">
    <source>
        <dbReference type="EMBL" id="KAH3659154.1"/>
    </source>
</evidence>
<dbReference type="EMBL" id="JAEUBD010001540">
    <property type="protein sequence ID" value="KAH3659154.1"/>
    <property type="molecule type" value="Genomic_DNA"/>
</dbReference>
<name>A0A9P8NTM6_9ASCO</name>